<dbReference type="CDD" id="cd05233">
    <property type="entry name" value="SDR_c"/>
    <property type="match status" value="1"/>
</dbReference>
<dbReference type="KEGG" id="moc:BB934_23525"/>
<keyword evidence="2" id="KW-0560">Oxidoreductase</keyword>
<name>A0A1B2ELX5_9HYPH</name>
<dbReference type="PROSITE" id="PS00061">
    <property type="entry name" value="ADH_SHORT"/>
    <property type="match status" value="1"/>
</dbReference>
<dbReference type="PRINTS" id="PR00080">
    <property type="entry name" value="SDRFAMILY"/>
</dbReference>
<dbReference type="PRINTS" id="PR00081">
    <property type="entry name" value="GDHRDH"/>
</dbReference>
<dbReference type="InterPro" id="IPR020904">
    <property type="entry name" value="Sc_DH/Rdtase_CS"/>
</dbReference>
<dbReference type="InterPro" id="IPR057326">
    <property type="entry name" value="KR_dom"/>
</dbReference>
<dbReference type="SMART" id="SM00822">
    <property type="entry name" value="PKS_KR"/>
    <property type="match status" value="1"/>
</dbReference>
<dbReference type="InterPro" id="IPR036291">
    <property type="entry name" value="NAD(P)-bd_dom_sf"/>
</dbReference>
<dbReference type="InterPro" id="IPR002347">
    <property type="entry name" value="SDR_fam"/>
</dbReference>
<dbReference type="FunFam" id="3.40.50.720:FF:000084">
    <property type="entry name" value="Short-chain dehydrogenase reductase"/>
    <property type="match status" value="1"/>
</dbReference>
<evidence type="ECO:0000259" key="3">
    <source>
        <dbReference type="SMART" id="SM00822"/>
    </source>
</evidence>
<dbReference type="GO" id="GO:0016491">
    <property type="term" value="F:oxidoreductase activity"/>
    <property type="evidence" value="ECO:0007669"/>
    <property type="project" value="UniProtKB-KW"/>
</dbReference>
<evidence type="ECO:0000256" key="1">
    <source>
        <dbReference type="ARBA" id="ARBA00006484"/>
    </source>
</evidence>
<dbReference type="Gene3D" id="3.40.50.720">
    <property type="entry name" value="NAD(P)-binding Rossmann-like Domain"/>
    <property type="match status" value="1"/>
</dbReference>
<comment type="similarity">
    <text evidence="1">Belongs to the short-chain dehydrogenases/reductases (SDR) family.</text>
</comment>
<evidence type="ECO:0000256" key="2">
    <source>
        <dbReference type="ARBA" id="ARBA00023002"/>
    </source>
</evidence>
<reference evidence="4" key="1">
    <citation type="submission" date="2016-07" db="EMBL/GenBank/DDBJ databases">
        <title>Microvirga ossetica sp. nov. a new species of rhizobia isolated from root nodules of the legume species Vicia alpestris Steven originated from North Ossetia region in the Caucasus.</title>
        <authorList>
            <person name="Safronova V.I."/>
            <person name="Kuznetsova I.G."/>
            <person name="Sazanova A.L."/>
            <person name="Belimov A."/>
            <person name="Andronov E."/>
            <person name="Osledkin Y.S."/>
            <person name="Onishchuk O.P."/>
            <person name="Kurchak O.N."/>
            <person name="Shaposhnikov A.I."/>
            <person name="Willems A."/>
            <person name="Tikhonovich I.A."/>
        </authorList>
    </citation>
    <scope>NUCLEOTIDE SEQUENCE [LARGE SCALE GENOMIC DNA]</scope>
    <source>
        <strain evidence="4">V5/3M</strain>
    </source>
</reference>
<dbReference type="Pfam" id="PF13561">
    <property type="entry name" value="adh_short_C2"/>
    <property type="match status" value="1"/>
</dbReference>
<dbReference type="AlphaFoldDB" id="A0A1B2ELX5"/>
<evidence type="ECO:0000313" key="4">
    <source>
        <dbReference type="EMBL" id="ANY80832.1"/>
    </source>
</evidence>
<dbReference type="OrthoDB" id="20590at2"/>
<protein>
    <submittedName>
        <fullName evidence="4">NAD(P)-dependent oxidoreductase</fullName>
    </submittedName>
</protein>
<feature type="domain" description="Ketoreductase" evidence="3">
    <location>
        <begin position="6"/>
        <end position="214"/>
    </location>
</feature>
<sequence>MQSRRPVVLITGGSRGIGAAVAQLAAARGYDVAITYRSEREAAERVLERCRAAGANAFACQGDVAEEAEVVRLFDEAEAALGPLSHVVNNAGVTGKSGRLAEASVETIRTCIDINVLGALWVAREAARRLPGSPGNSARSIVNISSVAASLGSPNEYVWYAASKGAVDSLTIGLARELAPHGIRVNAVSPGMTKTDIHERSTQDAGRMERLRPHIPLNRIGEPEEIAEAVLFLMSDAASYITGANISVSGGR</sequence>
<proteinExistence type="inferred from homology"/>
<dbReference type="PANTHER" id="PTHR43639">
    <property type="entry name" value="OXIDOREDUCTASE, SHORT-CHAIN DEHYDROGENASE/REDUCTASE FAMILY (AFU_ORTHOLOGUE AFUA_5G02870)"/>
    <property type="match status" value="1"/>
</dbReference>
<dbReference type="NCBIfam" id="NF005559">
    <property type="entry name" value="PRK07231.1"/>
    <property type="match status" value="1"/>
</dbReference>
<gene>
    <name evidence="4" type="ORF">BB934_23525</name>
</gene>
<accession>A0A1B2ELX5</accession>
<dbReference type="PANTHER" id="PTHR43639:SF1">
    <property type="entry name" value="SHORT-CHAIN DEHYDROGENASE_REDUCTASE FAMILY PROTEIN"/>
    <property type="match status" value="1"/>
</dbReference>
<organism evidence="4">
    <name type="scientific">Microvirga ossetica</name>
    <dbReference type="NCBI Taxonomy" id="1882682"/>
    <lineage>
        <taxon>Bacteria</taxon>
        <taxon>Pseudomonadati</taxon>
        <taxon>Pseudomonadota</taxon>
        <taxon>Alphaproteobacteria</taxon>
        <taxon>Hyphomicrobiales</taxon>
        <taxon>Methylobacteriaceae</taxon>
        <taxon>Microvirga</taxon>
    </lineage>
</organism>
<dbReference type="SUPFAM" id="SSF51735">
    <property type="entry name" value="NAD(P)-binding Rossmann-fold domains"/>
    <property type="match status" value="1"/>
</dbReference>
<dbReference type="EMBL" id="CP016616">
    <property type="protein sequence ID" value="ANY80832.1"/>
    <property type="molecule type" value="Genomic_DNA"/>
</dbReference>